<evidence type="ECO:0000313" key="7">
    <source>
        <dbReference type="Proteomes" id="UP000233535"/>
    </source>
</evidence>
<dbReference type="GO" id="GO:0005829">
    <property type="term" value="C:cytosol"/>
    <property type="evidence" value="ECO:0007669"/>
    <property type="project" value="TreeGrafter"/>
</dbReference>
<protein>
    <recommendedName>
        <fullName evidence="8">Phosphatidylinositol kinase</fullName>
    </recommendedName>
</protein>
<dbReference type="AlphaFoldDB" id="A0A2N3I3X9"/>
<dbReference type="InterPro" id="IPR052028">
    <property type="entry name" value="HipA_Ser/Thr_kinase"/>
</dbReference>
<dbReference type="EMBL" id="MVDD01000002">
    <property type="protein sequence ID" value="PKQ65006.1"/>
    <property type="molecule type" value="Genomic_DNA"/>
</dbReference>
<name>A0A2N3I3X9_9BACT</name>
<keyword evidence="2" id="KW-0808">Transferase</keyword>
<dbReference type="RefSeq" id="WP_101260112.1">
    <property type="nucleotide sequence ID" value="NZ_MVDD01000002.1"/>
</dbReference>
<evidence type="ECO:0000259" key="5">
    <source>
        <dbReference type="Pfam" id="PF13657"/>
    </source>
</evidence>
<keyword evidence="3" id="KW-0418">Kinase</keyword>
<dbReference type="GO" id="GO:0004674">
    <property type="term" value="F:protein serine/threonine kinase activity"/>
    <property type="evidence" value="ECO:0007669"/>
    <property type="project" value="TreeGrafter"/>
</dbReference>
<dbReference type="OrthoDB" id="9805913at2"/>
<dbReference type="InterPro" id="IPR017508">
    <property type="entry name" value="HipA_N1"/>
</dbReference>
<evidence type="ECO:0000256" key="1">
    <source>
        <dbReference type="ARBA" id="ARBA00010164"/>
    </source>
</evidence>
<organism evidence="6 7">
    <name type="scientific">Labilibaculum filiforme</name>
    <dbReference type="NCBI Taxonomy" id="1940526"/>
    <lineage>
        <taxon>Bacteria</taxon>
        <taxon>Pseudomonadati</taxon>
        <taxon>Bacteroidota</taxon>
        <taxon>Bacteroidia</taxon>
        <taxon>Marinilabiliales</taxon>
        <taxon>Marinifilaceae</taxon>
        <taxon>Labilibaculum</taxon>
    </lineage>
</organism>
<keyword evidence="7" id="KW-1185">Reference proteome</keyword>
<dbReference type="PANTHER" id="PTHR37419:SF8">
    <property type="entry name" value="TOXIN YJJJ"/>
    <property type="match status" value="1"/>
</dbReference>
<reference evidence="6 7" key="1">
    <citation type="journal article" date="2017" name="Front. Microbiol.">
        <title>Labilibaculum manganireducens gen. nov., sp. nov. and Labilibaculum filiforme sp. nov., Novel Bacteroidetes Isolated from Subsurface Sediments of the Baltic Sea.</title>
        <authorList>
            <person name="Vandieken V."/>
            <person name="Marshall I.P."/>
            <person name="Niemann H."/>
            <person name="Engelen B."/>
            <person name="Cypionka H."/>
        </authorList>
    </citation>
    <scope>NUCLEOTIDE SEQUENCE [LARGE SCALE GENOMIC DNA]</scope>
    <source>
        <strain evidence="6 7">59.16B</strain>
    </source>
</reference>
<evidence type="ECO:0000256" key="3">
    <source>
        <dbReference type="ARBA" id="ARBA00022777"/>
    </source>
</evidence>
<dbReference type="InterPro" id="IPR012893">
    <property type="entry name" value="HipA-like_C"/>
</dbReference>
<comment type="similarity">
    <text evidence="1">Belongs to the HipA Ser/Thr kinase family.</text>
</comment>
<evidence type="ECO:0000256" key="2">
    <source>
        <dbReference type="ARBA" id="ARBA00022679"/>
    </source>
</evidence>
<gene>
    <name evidence="6" type="ORF">BZG02_03990</name>
</gene>
<comment type="caution">
    <text evidence="6">The sequence shown here is derived from an EMBL/GenBank/DDBJ whole genome shotgun (WGS) entry which is preliminary data.</text>
</comment>
<proteinExistence type="inferred from homology"/>
<evidence type="ECO:0008006" key="8">
    <source>
        <dbReference type="Google" id="ProtNLM"/>
    </source>
</evidence>
<dbReference type="Pfam" id="PF13657">
    <property type="entry name" value="Couple_hipA"/>
    <property type="match status" value="1"/>
</dbReference>
<accession>A0A2N3I3X9</accession>
<dbReference type="Pfam" id="PF07804">
    <property type="entry name" value="HipA_C"/>
    <property type="match status" value="1"/>
</dbReference>
<feature type="domain" description="HipA N-terminal subdomain 1" evidence="5">
    <location>
        <begin position="16"/>
        <end position="116"/>
    </location>
</feature>
<dbReference type="PANTHER" id="PTHR37419">
    <property type="entry name" value="SERINE/THREONINE-PROTEIN KINASE TOXIN HIPA"/>
    <property type="match status" value="1"/>
</dbReference>
<evidence type="ECO:0000313" key="6">
    <source>
        <dbReference type="EMBL" id="PKQ65006.1"/>
    </source>
</evidence>
<sequence>METTKLNVYIQFSEQEELVGQLIIDGRRILFKYSDAYLKSGTNLSPNQLMFDDNPQTAEEKPFNGLFGVFADSLPDAWGYLLIKKRLSADRIAIESLNALDHLTFAGKNSMGALQYKPSVESNQQAIEINLDKLNNNISRVLKGESSVVIDEIFGRGGSPGGARPKIYAGYNPKTDSIISGIANLPEEYEHWIIKFAANEDSKDIANTELAYYKMALDSGIKMSECKVFHSKAGNSYFGTKRFDRIGNDKLHMLSVAGLLHDDYEHSTLDYGNLIFQAKKLTNNAQAAEQMFRRTVFNVLAHNRDDHSKNFAFLMDAKGMWSLAPAYDLTFSSSSQGFHSTACAKNYVDPGKKELLELADIFSINKAKVIIDEIKDIIDAWRMYAELCGVSNASIKTIETSLKGIRSRF</sequence>
<evidence type="ECO:0000259" key="4">
    <source>
        <dbReference type="Pfam" id="PF07804"/>
    </source>
</evidence>
<dbReference type="Gene3D" id="1.10.1070.20">
    <property type="match status" value="1"/>
</dbReference>
<feature type="domain" description="HipA-like C-terminal" evidence="4">
    <location>
        <begin position="159"/>
        <end position="381"/>
    </location>
</feature>
<dbReference type="Proteomes" id="UP000233535">
    <property type="component" value="Unassembled WGS sequence"/>
</dbReference>